<evidence type="ECO:0000256" key="4">
    <source>
        <dbReference type="SAM" id="MobiDB-lite"/>
    </source>
</evidence>
<reference evidence="8" key="2">
    <citation type="submission" date="2024-06" db="UniProtKB">
        <authorList>
            <consortium name="EnsemblMetazoa"/>
        </authorList>
    </citation>
    <scope>IDENTIFICATION</scope>
</reference>
<accession>A0AAN0JCX8</accession>
<dbReference type="InterPro" id="IPR056861">
    <property type="entry name" value="HMCN1-like_VWA"/>
</dbReference>
<evidence type="ECO:0000256" key="1">
    <source>
        <dbReference type="ARBA" id="ARBA00004613"/>
    </source>
</evidence>
<dbReference type="CDD" id="cd00063">
    <property type="entry name" value="FN3"/>
    <property type="match status" value="5"/>
</dbReference>
<organism evidence="8 9">
    <name type="scientific">Amphimedon queenslandica</name>
    <name type="common">Sponge</name>
    <dbReference type="NCBI Taxonomy" id="400682"/>
    <lineage>
        <taxon>Eukaryota</taxon>
        <taxon>Metazoa</taxon>
        <taxon>Porifera</taxon>
        <taxon>Demospongiae</taxon>
        <taxon>Heteroscleromorpha</taxon>
        <taxon>Haplosclerida</taxon>
        <taxon>Niphatidae</taxon>
        <taxon>Amphimedon</taxon>
    </lineage>
</organism>
<dbReference type="PANTHER" id="PTHR46957:SF3">
    <property type="entry name" value="CYTOKINE RECEPTOR"/>
    <property type="match status" value="1"/>
</dbReference>
<dbReference type="GeneID" id="100634904"/>
<keyword evidence="3 6" id="KW-0732">Signal</keyword>
<dbReference type="Gene3D" id="2.60.40.10">
    <property type="entry name" value="Immunoglobulins"/>
    <property type="match status" value="7"/>
</dbReference>
<evidence type="ECO:0000256" key="6">
    <source>
        <dbReference type="SAM" id="SignalP"/>
    </source>
</evidence>
<dbReference type="Gene3D" id="3.40.50.410">
    <property type="entry name" value="von Willebrand factor, type A domain"/>
    <property type="match status" value="1"/>
</dbReference>
<feature type="domain" description="Fibronectin type-III" evidence="7">
    <location>
        <begin position="1300"/>
        <end position="1392"/>
    </location>
</feature>
<feature type="chain" id="PRO_5042960161" description="Fibronectin type-III domain-containing protein" evidence="6">
    <location>
        <begin position="21"/>
        <end position="1478"/>
    </location>
</feature>
<dbReference type="SUPFAM" id="SSF53300">
    <property type="entry name" value="vWA-like"/>
    <property type="match status" value="1"/>
</dbReference>
<feature type="compositionally biased region" description="Basic and acidic residues" evidence="4">
    <location>
        <begin position="1449"/>
        <end position="1467"/>
    </location>
</feature>
<dbReference type="SMART" id="SM00060">
    <property type="entry name" value="FN3"/>
    <property type="match status" value="7"/>
</dbReference>
<evidence type="ECO:0000313" key="9">
    <source>
        <dbReference type="Proteomes" id="UP000007879"/>
    </source>
</evidence>
<feature type="domain" description="Fibronectin type-III" evidence="7">
    <location>
        <begin position="1206"/>
        <end position="1298"/>
    </location>
</feature>
<dbReference type="Proteomes" id="UP000007879">
    <property type="component" value="Unassembled WGS sequence"/>
</dbReference>
<keyword evidence="9" id="KW-1185">Reference proteome</keyword>
<dbReference type="KEGG" id="aqu:100634904"/>
<keyword evidence="5" id="KW-1133">Transmembrane helix</keyword>
<keyword evidence="2" id="KW-0964">Secreted</keyword>
<evidence type="ECO:0000256" key="3">
    <source>
        <dbReference type="ARBA" id="ARBA00022729"/>
    </source>
</evidence>
<feature type="domain" description="Fibronectin type-III" evidence="7">
    <location>
        <begin position="1115"/>
        <end position="1205"/>
    </location>
</feature>
<dbReference type="Pfam" id="PF00041">
    <property type="entry name" value="fn3"/>
    <property type="match status" value="5"/>
</dbReference>
<dbReference type="GO" id="GO:0016020">
    <property type="term" value="C:membrane"/>
    <property type="evidence" value="ECO:0007669"/>
    <property type="project" value="UniProtKB-SubCell"/>
</dbReference>
<keyword evidence="5" id="KW-0472">Membrane</keyword>
<dbReference type="RefSeq" id="XP_019854865.1">
    <property type="nucleotide sequence ID" value="XM_019999306.1"/>
</dbReference>
<feature type="transmembrane region" description="Helical" evidence="5">
    <location>
        <begin position="1398"/>
        <end position="1427"/>
    </location>
</feature>
<dbReference type="EnsemblMetazoa" id="XM_019999306.1">
    <property type="protein sequence ID" value="XP_019854865.1"/>
    <property type="gene ID" value="LOC100634904"/>
</dbReference>
<dbReference type="InterPro" id="IPR003961">
    <property type="entry name" value="FN3_dom"/>
</dbReference>
<dbReference type="SUPFAM" id="SSF49265">
    <property type="entry name" value="Fibronectin type III"/>
    <property type="match status" value="4"/>
</dbReference>
<feature type="region of interest" description="Disordered" evidence="4">
    <location>
        <begin position="1449"/>
        <end position="1478"/>
    </location>
</feature>
<evidence type="ECO:0000256" key="5">
    <source>
        <dbReference type="SAM" id="Phobius"/>
    </source>
</evidence>
<protein>
    <recommendedName>
        <fullName evidence="7">Fibronectin type-III domain-containing protein</fullName>
    </recommendedName>
</protein>
<dbReference type="InterPro" id="IPR036116">
    <property type="entry name" value="FN3_sf"/>
</dbReference>
<dbReference type="PANTHER" id="PTHR46957">
    <property type="entry name" value="CYTOKINE RECEPTOR"/>
    <property type="match status" value="1"/>
</dbReference>
<dbReference type="PROSITE" id="PS50853">
    <property type="entry name" value="FN3"/>
    <property type="match status" value="7"/>
</dbReference>
<comment type="subcellular location">
    <subcellularLocation>
        <location evidence="1">Secreted</location>
    </subcellularLocation>
</comment>
<dbReference type="InterPro" id="IPR013783">
    <property type="entry name" value="Ig-like_fold"/>
</dbReference>
<reference evidence="9" key="1">
    <citation type="journal article" date="2010" name="Nature">
        <title>The Amphimedon queenslandica genome and the evolution of animal complexity.</title>
        <authorList>
            <person name="Srivastava M."/>
            <person name="Simakov O."/>
            <person name="Chapman J."/>
            <person name="Fahey B."/>
            <person name="Gauthier M.E."/>
            <person name="Mitros T."/>
            <person name="Richards G.S."/>
            <person name="Conaco C."/>
            <person name="Dacre M."/>
            <person name="Hellsten U."/>
            <person name="Larroux C."/>
            <person name="Putnam N.H."/>
            <person name="Stanke M."/>
            <person name="Adamska M."/>
            <person name="Darling A."/>
            <person name="Degnan S.M."/>
            <person name="Oakley T.H."/>
            <person name="Plachetzki D.C."/>
            <person name="Zhai Y."/>
            <person name="Adamski M."/>
            <person name="Calcino A."/>
            <person name="Cummins S.F."/>
            <person name="Goodstein D.M."/>
            <person name="Harris C."/>
            <person name="Jackson D.J."/>
            <person name="Leys S.P."/>
            <person name="Shu S."/>
            <person name="Woodcroft B.J."/>
            <person name="Vervoort M."/>
            <person name="Kosik K.S."/>
            <person name="Manning G."/>
            <person name="Degnan B.M."/>
            <person name="Rokhsar D.S."/>
        </authorList>
    </citation>
    <scope>NUCLEOTIDE SEQUENCE [LARGE SCALE GENOMIC DNA]</scope>
</reference>
<feature type="domain" description="Fibronectin type-III" evidence="7">
    <location>
        <begin position="935"/>
        <end position="1024"/>
    </location>
</feature>
<feature type="domain" description="Fibronectin type-III" evidence="7">
    <location>
        <begin position="748"/>
        <end position="841"/>
    </location>
</feature>
<feature type="compositionally biased region" description="Acidic residues" evidence="4">
    <location>
        <begin position="1468"/>
        <end position="1478"/>
    </location>
</feature>
<dbReference type="Pfam" id="PF25106">
    <property type="entry name" value="VWA_4"/>
    <property type="match status" value="2"/>
</dbReference>
<proteinExistence type="predicted"/>
<feature type="domain" description="Fibronectin type-III" evidence="7">
    <location>
        <begin position="1025"/>
        <end position="1114"/>
    </location>
</feature>
<evidence type="ECO:0000259" key="7">
    <source>
        <dbReference type="PROSITE" id="PS50853"/>
    </source>
</evidence>
<feature type="signal peptide" evidence="6">
    <location>
        <begin position="1"/>
        <end position="20"/>
    </location>
</feature>
<sequence>MMIPTVNLVLFLSFVYGTLGSSCPASSPLSFYVEKLHNATEEIITDMQTIVLQSAAIANITSNQEGPPNVTTLYTALTATLNVTPTENGLDEFSDAFDVITDAYFKACYGPEEEKPSQSDAQSILTDFLSLLENRSDITRMRQLFGELSCLQNFSNASLSHVSKRSLIVADLSVCAMATSISLLYKCLDTNDQLDCIFNLNDPNNCTTTDGQPLYVKEKKHCLAFVVDTTGSMGAEIGHARDVIQHFLQSEENNITLCYVLVPFNDYGYESVANFKQNLDFDRIYDANYHSNISNQYPSFSMTNTSITVRGVNDLLTDVNSLTANGGGDCPEYGMTAILAAIDLIDGINRQKVQNEGKHNIIVLTDASAKDDSLYQSVIDAANAQDKPDVTVHFFYSGSGCGSDGFGHYEDIKNATGGVSVNQIDAANFQIFADFITGSYDSDSSKRKRRNTPNSCQYFQISHFVRRFSCLIETSSSSITITKPDSSSHNIATFANSFAVYKDTNPQPGNWRACVSSGTLQLSLTSSVSLELDVDYLKESENGELLPTKQLLPYACDTHTFTISSPQFSNISLAYPLYLEIIDNLNNVLEYAQLSECGGFLSGSLTLPHGSVQYQLRGHDIGGIPFTHVVPDSYITFDAPSIQVELKGKSTIVLNPGGTSLARIAVSNIKSGPKSLEASVSIIMHPQVNVNVDTMPFTIEPMQQEKELQITFDASETLTVGQTLAWSVVILDSCSNEPLMINFTAIVKPTIPFNVTSTSRSMISFEWLSPVDPTLGNITHYVLTLDYTNGTIATVNVSGDINQYQVNELSPYQQVYASIVAHSDNGETAEIAPIAVLTDQAEPGPVSQLATQSISETSVLISWSLPQEQNGIILFYEVSIMGLYNETHNSSVYNIKIDDLNPYTRYTAVVSAATSAGKGQPITLEFYSLEGKPGPVSQLATESISETSVLISWSLPQEQNGIILFYEVSIMGLYNETHNSSVYNIKIDDLNPYTSYTAVVSAATSAGKGQPITLEFYSLEGKPGPVSQLATESISETSVLISWSLPQEQNGIILFYEVSIMGLYNETHNSSVYEIKIDDLNPYTSYTAVVSAATSAGKGQAITLEFYSLEGKPGPVSQLATESISETSVLISWSLPQEQNGIILFYEVSIMGLYNETHNSSVYNIKIDDLNPYTRYTAVVSAATSAGKGQPTMLEFYSLEGVPNRSPSLTNHTILTSESVILEWNPPPVQHRRGFIQNYMVKVQYKQKLDIYNISETFLYISGLPKYSDINVLASISSSVGQGPFSRPYLIHIFTGVASAPQNFTATATSSSSVLLEWANPESPNGKILYYQLYFSNDNDTYQVLNFTIYENSYHFQDLDSREYYFIVNAINYAGTGDNSSEIYVSLSTSTAKPSANVAAVVVPSVLVICLVILILVVIAVVAFIYFKRGKGKKSIVLPYMKENYNFEHDEENGQRENKEMKKKEDHFEEEVELNEKD</sequence>
<evidence type="ECO:0000256" key="2">
    <source>
        <dbReference type="ARBA" id="ARBA00022525"/>
    </source>
</evidence>
<dbReference type="InterPro" id="IPR050713">
    <property type="entry name" value="RTP_Phos/Ushers"/>
</dbReference>
<keyword evidence="5" id="KW-0812">Transmembrane</keyword>
<dbReference type="InterPro" id="IPR036465">
    <property type="entry name" value="vWFA_dom_sf"/>
</dbReference>
<evidence type="ECO:0000313" key="8">
    <source>
        <dbReference type="EnsemblMetazoa" id="XP_019854865.1"/>
    </source>
</evidence>
<name>A0AAN0JCX8_AMPQE</name>
<feature type="domain" description="Fibronectin type-III" evidence="7">
    <location>
        <begin position="845"/>
        <end position="934"/>
    </location>
</feature>